<sequence>MATHNFNVYSTMINWSKSDEVKNTPQIFKHLKTAFKYWILQEFDSHFNPNSTTPKQLETYLRKFLVINLNPDALLEIFDRRFDQAVANGLVSSTTKGNYRSALGRYVQWIKEQLWYEELFPSSLPVYAPPLVSASQKKPPLRSKAEKEYAFKDANMPLALQQNMDFWRSFWQGKVVLFTQNKVDAGNEKTTASQRRQQREQRRQELTAKGTEYSRPQVNIIANSTYKRYKKIVNCFFGWLVHFEEYHPDELNLLMLTDIVLIEEFCVWLLTERKCTTSSSVKVIQAVISIAKCFTYEQSSTRDWSDIPLVQQLKNLQSHYLEQYKQQKPQLDQKRWENKEITHEQAQLVVQYLRSCCAERSNSGTLRTGNKIVWNWQVYLMVKILVYAPIRQEELRKLIFGKTLIKVKDNNGTFRYAVKLKEHKTFNQTHKVRFYPLPSILTADLDMWLQVIRPKALLATKDLSTWLAFTNKKLTDVEKLQQQLEDAQQGILPASVKNVDNYITEKKRELRAINSCIEVFEKVKENAAVCENVFFSLGFSTPKSFAQPYTDQRVHNVTSFVSAAVGRATKALFNKECFLNPHGFRNIGSKQVRKVGNDKAAFSALVGHSLEVDDDYAAQITSDYELIIASVDGWWCVKYE</sequence>
<keyword evidence="2" id="KW-0614">Plasmid</keyword>
<evidence type="ECO:0000256" key="1">
    <source>
        <dbReference type="SAM" id="MobiDB-lite"/>
    </source>
</evidence>
<feature type="compositionally biased region" description="Basic and acidic residues" evidence="1">
    <location>
        <begin position="197"/>
        <end position="206"/>
    </location>
</feature>
<dbReference type="RefSeq" id="WP_015205642.1">
    <property type="nucleotide sequence ID" value="NC_019755.1"/>
</dbReference>
<dbReference type="Proteomes" id="UP000010472">
    <property type="component" value="Plasmid pCRI9333.06"/>
</dbReference>
<name>K9W6B9_9CYAN</name>
<protein>
    <recommendedName>
        <fullName evidence="4">Core-binding (CB) domain-containing protein</fullName>
    </recommendedName>
</protein>
<keyword evidence="3" id="KW-1185">Reference proteome</keyword>
<reference evidence="2 3" key="1">
    <citation type="submission" date="2012-06" db="EMBL/GenBank/DDBJ databases">
        <title>Finished plasmid 6 of genome of Crinalium epipsammum PCC 9333.</title>
        <authorList>
            <consortium name="US DOE Joint Genome Institute"/>
            <person name="Gugger M."/>
            <person name="Coursin T."/>
            <person name="Rippka R."/>
            <person name="Tandeau De Marsac N."/>
            <person name="Huntemann M."/>
            <person name="Wei C.-L."/>
            <person name="Han J."/>
            <person name="Detter J.C."/>
            <person name="Han C."/>
            <person name="Tapia R."/>
            <person name="Davenport K."/>
            <person name="Daligault H."/>
            <person name="Erkkila T."/>
            <person name="Gu W."/>
            <person name="Munk A.C.C."/>
            <person name="Teshima H."/>
            <person name="Xu Y."/>
            <person name="Chain P."/>
            <person name="Chen A."/>
            <person name="Krypides N."/>
            <person name="Mavromatis K."/>
            <person name="Markowitz V."/>
            <person name="Szeto E."/>
            <person name="Ivanova N."/>
            <person name="Mikhailova N."/>
            <person name="Ovchinnikova G."/>
            <person name="Pagani I."/>
            <person name="Pati A."/>
            <person name="Goodwin L."/>
            <person name="Peters L."/>
            <person name="Pitluck S."/>
            <person name="Woyke T."/>
            <person name="Kerfeld C."/>
        </authorList>
    </citation>
    <scope>NUCLEOTIDE SEQUENCE [LARGE SCALE GENOMIC DNA]</scope>
    <source>
        <strain evidence="2 3">PCC 9333</strain>
        <plasmid evidence="3">Plasmid pCRI9333.06</plasmid>
    </source>
</reference>
<dbReference type="HOGENOM" id="CLU_427430_0_0_3"/>
<dbReference type="KEGG" id="cep:Cri9333_4966"/>
<evidence type="ECO:0000313" key="2">
    <source>
        <dbReference type="EMBL" id="AFZ15721.1"/>
    </source>
</evidence>
<evidence type="ECO:0000313" key="3">
    <source>
        <dbReference type="Proteomes" id="UP000010472"/>
    </source>
</evidence>
<accession>K9W6B9</accession>
<dbReference type="EMBL" id="CP003626">
    <property type="protein sequence ID" value="AFZ15721.1"/>
    <property type="molecule type" value="Genomic_DNA"/>
</dbReference>
<dbReference type="AlphaFoldDB" id="K9W6B9"/>
<gene>
    <name evidence="2" type="ORF">Cri9333_4966</name>
</gene>
<organism evidence="2 3">
    <name type="scientific">Crinalium epipsammum PCC 9333</name>
    <dbReference type="NCBI Taxonomy" id="1173022"/>
    <lineage>
        <taxon>Bacteria</taxon>
        <taxon>Bacillati</taxon>
        <taxon>Cyanobacteriota</taxon>
        <taxon>Cyanophyceae</taxon>
        <taxon>Gomontiellales</taxon>
        <taxon>Gomontiellaceae</taxon>
        <taxon>Crinalium</taxon>
    </lineage>
</organism>
<evidence type="ECO:0008006" key="4">
    <source>
        <dbReference type="Google" id="ProtNLM"/>
    </source>
</evidence>
<dbReference type="OrthoDB" id="465508at2"/>
<geneLocation type="plasmid" evidence="2 3">
    <name>pCRI9333.06</name>
</geneLocation>
<feature type="region of interest" description="Disordered" evidence="1">
    <location>
        <begin position="187"/>
        <end position="208"/>
    </location>
</feature>
<proteinExistence type="predicted"/>